<accession>A0A9D4VAF1</accession>
<sequence length="110" mass="12169">MKMIGDSMIQWSMLMTSQILVAKAMARIQGMQGLLPFPLPLKEPTGEGMPVFALDYHFPQVGAMLLMDLLIKVAMQATLCRLLQVVFFKDNDVGERSLAIGGETGDAKYF</sequence>
<protein>
    <submittedName>
        <fullName evidence="1">Uncharacterized protein</fullName>
    </submittedName>
</protein>
<evidence type="ECO:0000313" key="2">
    <source>
        <dbReference type="Proteomes" id="UP000886520"/>
    </source>
</evidence>
<comment type="caution">
    <text evidence="1">The sequence shown here is derived from an EMBL/GenBank/DDBJ whole genome shotgun (WGS) entry which is preliminary data.</text>
</comment>
<dbReference type="AlphaFoldDB" id="A0A9D4VAF1"/>
<keyword evidence="2" id="KW-1185">Reference proteome</keyword>
<name>A0A9D4VAF1_ADICA</name>
<evidence type="ECO:0000313" key="1">
    <source>
        <dbReference type="EMBL" id="KAI5082444.1"/>
    </source>
</evidence>
<gene>
    <name evidence="1" type="ORF">GOP47_0002187</name>
</gene>
<proteinExistence type="predicted"/>
<dbReference type="Proteomes" id="UP000886520">
    <property type="component" value="Chromosome 2"/>
</dbReference>
<organism evidence="1 2">
    <name type="scientific">Adiantum capillus-veneris</name>
    <name type="common">Maidenhair fern</name>
    <dbReference type="NCBI Taxonomy" id="13818"/>
    <lineage>
        <taxon>Eukaryota</taxon>
        <taxon>Viridiplantae</taxon>
        <taxon>Streptophyta</taxon>
        <taxon>Embryophyta</taxon>
        <taxon>Tracheophyta</taxon>
        <taxon>Polypodiopsida</taxon>
        <taxon>Polypodiidae</taxon>
        <taxon>Polypodiales</taxon>
        <taxon>Pteridineae</taxon>
        <taxon>Pteridaceae</taxon>
        <taxon>Vittarioideae</taxon>
        <taxon>Adiantum</taxon>
    </lineage>
</organism>
<dbReference type="EMBL" id="JABFUD020000003">
    <property type="protein sequence ID" value="KAI5082444.1"/>
    <property type="molecule type" value="Genomic_DNA"/>
</dbReference>
<reference evidence="1" key="1">
    <citation type="submission" date="2021-01" db="EMBL/GenBank/DDBJ databases">
        <title>Adiantum capillus-veneris genome.</title>
        <authorList>
            <person name="Fang Y."/>
            <person name="Liao Q."/>
        </authorList>
    </citation>
    <scope>NUCLEOTIDE SEQUENCE</scope>
    <source>
        <strain evidence="1">H3</strain>
        <tissue evidence="1">Leaf</tissue>
    </source>
</reference>